<feature type="transmembrane region" description="Helical" evidence="2">
    <location>
        <begin position="142"/>
        <end position="162"/>
    </location>
</feature>
<evidence type="ECO:0000313" key="4">
    <source>
        <dbReference type="Proteomes" id="UP000768471"/>
    </source>
</evidence>
<feature type="transmembrane region" description="Helical" evidence="2">
    <location>
        <begin position="65"/>
        <end position="90"/>
    </location>
</feature>
<feature type="region of interest" description="Disordered" evidence="1">
    <location>
        <begin position="1"/>
        <end position="20"/>
    </location>
</feature>
<organism evidence="3 4">
    <name type="scientific">Eikenella glucosivorans</name>
    <dbReference type="NCBI Taxonomy" id="2766967"/>
    <lineage>
        <taxon>Bacteria</taxon>
        <taxon>Pseudomonadati</taxon>
        <taxon>Pseudomonadota</taxon>
        <taxon>Betaproteobacteria</taxon>
        <taxon>Neisseriales</taxon>
        <taxon>Neisseriaceae</taxon>
        <taxon>Eikenella</taxon>
    </lineage>
</organism>
<keyword evidence="2" id="KW-1133">Transmembrane helix</keyword>
<keyword evidence="2" id="KW-0472">Membrane</keyword>
<evidence type="ECO:0000313" key="3">
    <source>
        <dbReference type="EMBL" id="MBH5329764.1"/>
    </source>
</evidence>
<evidence type="ECO:0000256" key="1">
    <source>
        <dbReference type="SAM" id="MobiDB-lite"/>
    </source>
</evidence>
<evidence type="ECO:0000256" key="2">
    <source>
        <dbReference type="SAM" id="Phobius"/>
    </source>
</evidence>
<sequence>MNRDFNPYQAPQSQDYRPQSNTECWREGKRVFLPDGADLPCRCIRCGTEADPPRRPRKLYWHHPALALLILTTFLRLPGLLIYLIVAVIVRKKIEVTAARCPAHRKQMHQIYIGLFILLLVTLFLPYFASTENGIVDTDLMSLWYGGLVLIWLVLAIIGSIFRLRAVRINNEYSILKGFGQGFLDTLPEEYEAKRRWN</sequence>
<keyword evidence="4" id="KW-1185">Reference proteome</keyword>
<protein>
    <submittedName>
        <fullName evidence="3">Uncharacterized protein</fullName>
    </submittedName>
</protein>
<dbReference type="RefSeq" id="WP_197903589.1">
    <property type="nucleotide sequence ID" value="NZ_JACSGR010000006.1"/>
</dbReference>
<feature type="transmembrane region" description="Helical" evidence="2">
    <location>
        <begin position="111"/>
        <end position="130"/>
    </location>
</feature>
<keyword evidence="2" id="KW-0812">Transmembrane</keyword>
<dbReference type="EMBL" id="JACSGR010000006">
    <property type="protein sequence ID" value="MBH5329764.1"/>
    <property type="molecule type" value="Genomic_DNA"/>
</dbReference>
<comment type="caution">
    <text evidence="3">The sequence shown here is derived from an EMBL/GenBank/DDBJ whole genome shotgun (WGS) entry which is preliminary data.</text>
</comment>
<proteinExistence type="predicted"/>
<name>A0ABS0NBV3_9NEIS</name>
<gene>
    <name evidence="3" type="ORF">H9Q10_08795</name>
</gene>
<reference evidence="3 4" key="1">
    <citation type="submission" date="2020-09" db="EMBL/GenBank/DDBJ databases">
        <title>Eikenella S3660 sp. nov., isolated from a throat swab.</title>
        <authorList>
            <person name="Buhl M."/>
        </authorList>
    </citation>
    <scope>NUCLEOTIDE SEQUENCE [LARGE SCALE GENOMIC DNA]</scope>
    <source>
        <strain evidence="3 4">S3360</strain>
    </source>
</reference>
<dbReference type="Proteomes" id="UP000768471">
    <property type="component" value="Unassembled WGS sequence"/>
</dbReference>
<accession>A0ABS0NBV3</accession>
<feature type="compositionally biased region" description="Polar residues" evidence="1">
    <location>
        <begin position="9"/>
        <end position="20"/>
    </location>
</feature>